<protein>
    <submittedName>
        <fullName evidence="10">AI-2E family transporter</fullName>
    </submittedName>
</protein>
<name>A0A972JMA5_9GAMM</name>
<feature type="compositionally biased region" description="Low complexity" evidence="8">
    <location>
        <begin position="360"/>
        <end position="378"/>
    </location>
</feature>
<dbReference type="Pfam" id="PF01594">
    <property type="entry name" value="AI-2E_transport"/>
    <property type="match status" value="1"/>
</dbReference>
<proteinExistence type="inferred from homology"/>
<evidence type="ECO:0000256" key="1">
    <source>
        <dbReference type="ARBA" id="ARBA00004651"/>
    </source>
</evidence>
<keyword evidence="6 9" id="KW-1133">Transmembrane helix</keyword>
<feature type="transmembrane region" description="Helical" evidence="9">
    <location>
        <begin position="251"/>
        <end position="271"/>
    </location>
</feature>
<keyword evidence="4" id="KW-1003">Cell membrane</keyword>
<keyword evidence="3" id="KW-0813">Transport</keyword>
<dbReference type="EMBL" id="JAAXYH010000021">
    <property type="protein sequence ID" value="NMH67059.1"/>
    <property type="molecule type" value="Genomic_DNA"/>
</dbReference>
<keyword evidence="11" id="KW-1185">Reference proteome</keyword>
<sequence length="378" mass="42050">MFTFLARWYKERFSDPQAVTLMFILLGLALLIYFAGGLLAPLLVALILAFLLEWPVAQMQRCGLNRTMGASLVLVLFIGVSLLIFFGLIPSLWRQGVGLITDLPGMLDKGLQLAQSLVNQYPQFISSEQLDTMVAELKKLLDTQHLFDIGKQLLGYSASLLVWMVYAILVPLLVFFFLKDKDELLRGSKRFFPSNRGLARQVWFEMDQQIFNYIRGKVIEIIIIGVASYVFFALMGLRYSALLGVLTGLSVLIPYVGATLVTLPIALVAFFQWGVSPQFGYLMLGYGIIQALDGNVLVPILFSDAVDLHPVVIIAAVLIFGGLWGVLGVFFAIPLASLVKAVINAWPKHQDNMSQEEATEQALPEQSEQPEQQTQNRA</sequence>
<dbReference type="InterPro" id="IPR002549">
    <property type="entry name" value="AI-2E-like"/>
</dbReference>
<organism evidence="10 11">
    <name type="scientific">Shewanella salipaludis</name>
    <dbReference type="NCBI Taxonomy" id="2723052"/>
    <lineage>
        <taxon>Bacteria</taxon>
        <taxon>Pseudomonadati</taxon>
        <taxon>Pseudomonadota</taxon>
        <taxon>Gammaproteobacteria</taxon>
        <taxon>Alteromonadales</taxon>
        <taxon>Shewanellaceae</taxon>
        <taxon>Shewanella</taxon>
    </lineage>
</organism>
<dbReference type="RefSeq" id="WP_169565839.1">
    <property type="nucleotide sequence ID" value="NZ_JAAXYH010000021.1"/>
</dbReference>
<evidence type="ECO:0000256" key="5">
    <source>
        <dbReference type="ARBA" id="ARBA00022692"/>
    </source>
</evidence>
<comment type="caution">
    <text evidence="10">The sequence shown here is derived from an EMBL/GenBank/DDBJ whole genome shotgun (WGS) entry which is preliminary data.</text>
</comment>
<evidence type="ECO:0000256" key="9">
    <source>
        <dbReference type="SAM" id="Phobius"/>
    </source>
</evidence>
<feature type="transmembrane region" description="Helical" evidence="9">
    <location>
        <begin position="20"/>
        <end position="51"/>
    </location>
</feature>
<reference evidence="10" key="1">
    <citation type="submission" date="2020-04" db="EMBL/GenBank/DDBJ databases">
        <title>Description of Shewanella salipaludis sp. nov., isolated from a salt marsh.</title>
        <authorList>
            <person name="Park S."/>
            <person name="Yoon J.-H."/>
        </authorList>
    </citation>
    <scope>NUCLEOTIDE SEQUENCE</scope>
    <source>
        <strain evidence="10">SHSM-M6</strain>
    </source>
</reference>
<evidence type="ECO:0000256" key="3">
    <source>
        <dbReference type="ARBA" id="ARBA00022448"/>
    </source>
</evidence>
<feature type="transmembrane region" description="Helical" evidence="9">
    <location>
        <begin position="308"/>
        <end position="333"/>
    </location>
</feature>
<dbReference type="Proteomes" id="UP000737113">
    <property type="component" value="Unassembled WGS sequence"/>
</dbReference>
<dbReference type="GO" id="GO:0005886">
    <property type="term" value="C:plasma membrane"/>
    <property type="evidence" value="ECO:0007669"/>
    <property type="project" value="UniProtKB-SubCell"/>
</dbReference>
<evidence type="ECO:0000313" key="11">
    <source>
        <dbReference type="Proteomes" id="UP000737113"/>
    </source>
</evidence>
<dbReference type="PANTHER" id="PTHR21716:SF53">
    <property type="entry name" value="PERMEASE PERM-RELATED"/>
    <property type="match status" value="1"/>
</dbReference>
<dbReference type="GO" id="GO:0055085">
    <property type="term" value="P:transmembrane transport"/>
    <property type="evidence" value="ECO:0007669"/>
    <property type="project" value="TreeGrafter"/>
</dbReference>
<comment type="subcellular location">
    <subcellularLocation>
        <location evidence="1">Cell membrane</location>
        <topology evidence="1">Multi-pass membrane protein</topology>
    </subcellularLocation>
</comment>
<evidence type="ECO:0000256" key="7">
    <source>
        <dbReference type="ARBA" id="ARBA00023136"/>
    </source>
</evidence>
<comment type="similarity">
    <text evidence="2">Belongs to the autoinducer-2 exporter (AI-2E) (TC 2.A.86) family.</text>
</comment>
<dbReference type="PANTHER" id="PTHR21716">
    <property type="entry name" value="TRANSMEMBRANE PROTEIN"/>
    <property type="match status" value="1"/>
</dbReference>
<dbReference type="AlphaFoldDB" id="A0A972JMA5"/>
<keyword evidence="7 9" id="KW-0472">Membrane</keyword>
<evidence type="ECO:0000256" key="2">
    <source>
        <dbReference type="ARBA" id="ARBA00009773"/>
    </source>
</evidence>
<feature type="region of interest" description="Disordered" evidence="8">
    <location>
        <begin position="353"/>
        <end position="378"/>
    </location>
</feature>
<evidence type="ECO:0000256" key="4">
    <source>
        <dbReference type="ARBA" id="ARBA00022475"/>
    </source>
</evidence>
<accession>A0A972JMA5</accession>
<feature type="transmembrane region" description="Helical" evidence="9">
    <location>
        <begin position="72"/>
        <end position="93"/>
    </location>
</feature>
<gene>
    <name evidence="10" type="ORF">HC757_18025</name>
</gene>
<evidence type="ECO:0000256" key="8">
    <source>
        <dbReference type="SAM" id="MobiDB-lite"/>
    </source>
</evidence>
<evidence type="ECO:0000313" key="10">
    <source>
        <dbReference type="EMBL" id="NMH67059.1"/>
    </source>
</evidence>
<evidence type="ECO:0000256" key="6">
    <source>
        <dbReference type="ARBA" id="ARBA00022989"/>
    </source>
</evidence>
<feature type="transmembrane region" description="Helical" evidence="9">
    <location>
        <begin position="153"/>
        <end position="178"/>
    </location>
</feature>
<keyword evidence="5 9" id="KW-0812">Transmembrane</keyword>
<feature type="transmembrane region" description="Helical" evidence="9">
    <location>
        <begin position="218"/>
        <end position="239"/>
    </location>
</feature>
<feature type="transmembrane region" description="Helical" evidence="9">
    <location>
        <begin position="283"/>
        <end position="302"/>
    </location>
</feature>